<feature type="region of interest" description="Disordered" evidence="1">
    <location>
        <begin position="1"/>
        <end position="43"/>
    </location>
</feature>
<dbReference type="Proteomes" id="UP001311232">
    <property type="component" value="Unassembled WGS sequence"/>
</dbReference>
<dbReference type="EMBL" id="JAHHUM010001731">
    <property type="protein sequence ID" value="KAK5609936.1"/>
    <property type="molecule type" value="Genomic_DNA"/>
</dbReference>
<feature type="compositionally biased region" description="Basic and acidic residues" evidence="1">
    <location>
        <begin position="121"/>
        <end position="138"/>
    </location>
</feature>
<evidence type="ECO:0000313" key="3">
    <source>
        <dbReference type="Proteomes" id="UP001311232"/>
    </source>
</evidence>
<proteinExistence type="predicted"/>
<dbReference type="AlphaFoldDB" id="A0AAV9RLT6"/>
<comment type="caution">
    <text evidence="2">The sequence shown here is derived from an EMBL/GenBank/DDBJ whole genome shotgun (WGS) entry which is preliminary data.</text>
</comment>
<keyword evidence="3" id="KW-1185">Reference proteome</keyword>
<organism evidence="2 3">
    <name type="scientific">Crenichthys baileyi</name>
    <name type="common">White River springfish</name>
    <dbReference type="NCBI Taxonomy" id="28760"/>
    <lineage>
        <taxon>Eukaryota</taxon>
        <taxon>Metazoa</taxon>
        <taxon>Chordata</taxon>
        <taxon>Craniata</taxon>
        <taxon>Vertebrata</taxon>
        <taxon>Euteleostomi</taxon>
        <taxon>Actinopterygii</taxon>
        <taxon>Neopterygii</taxon>
        <taxon>Teleostei</taxon>
        <taxon>Neoteleostei</taxon>
        <taxon>Acanthomorphata</taxon>
        <taxon>Ovalentaria</taxon>
        <taxon>Atherinomorphae</taxon>
        <taxon>Cyprinodontiformes</taxon>
        <taxon>Goodeidae</taxon>
        <taxon>Crenichthys</taxon>
    </lineage>
</organism>
<feature type="compositionally biased region" description="Polar residues" evidence="1">
    <location>
        <begin position="165"/>
        <end position="180"/>
    </location>
</feature>
<feature type="compositionally biased region" description="Low complexity" evidence="1">
    <location>
        <begin position="140"/>
        <end position="149"/>
    </location>
</feature>
<gene>
    <name evidence="2" type="ORF">CRENBAI_007741</name>
</gene>
<protein>
    <submittedName>
        <fullName evidence="2">Uncharacterized protein</fullName>
    </submittedName>
</protein>
<reference evidence="2 3" key="1">
    <citation type="submission" date="2021-06" db="EMBL/GenBank/DDBJ databases">
        <authorList>
            <person name="Palmer J.M."/>
        </authorList>
    </citation>
    <scope>NUCLEOTIDE SEQUENCE [LARGE SCALE GENOMIC DNA]</scope>
    <source>
        <strain evidence="2 3">MEX-2019</strain>
        <tissue evidence="2">Muscle</tissue>
    </source>
</reference>
<evidence type="ECO:0000313" key="2">
    <source>
        <dbReference type="EMBL" id="KAK5609936.1"/>
    </source>
</evidence>
<feature type="compositionally biased region" description="Pro residues" evidence="1">
    <location>
        <begin position="10"/>
        <end position="24"/>
    </location>
</feature>
<evidence type="ECO:0000256" key="1">
    <source>
        <dbReference type="SAM" id="MobiDB-lite"/>
    </source>
</evidence>
<sequence length="205" mass="22195">MPYNGEEEPPTNPNPPGVGIPPDPSSVTAAHNQPRTPPKSSRIVLPLPRLPAALPKEGLAQNQPPLHATLAIHTHSGPILHHRNHEPAHRPKDSWKNSILGFFIKICNSKCEEPLDPLEPLDPRQKWSRSEPQTEHRNTSRTTAGTTATPPKNSREEPQGKHSVATVQKPQGAAATNPQTLPAVVYAGADPAMDPETQDPGDITH</sequence>
<feature type="region of interest" description="Disordered" evidence="1">
    <location>
        <begin position="113"/>
        <end position="205"/>
    </location>
</feature>
<feature type="compositionally biased region" description="Polar residues" evidence="1">
    <location>
        <begin position="25"/>
        <end position="34"/>
    </location>
</feature>
<name>A0AAV9RLT6_9TELE</name>
<accession>A0AAV9RLT6</accession>